<comment type="subcellular location">
    <subcellularLocation>
        <location evidence="7">Cytoplasm</location>
    </subcellularLocation>
</comment>
<comment type="similarity">
    <text evidence="2 7">Belongs to the PanB family.</text>
</comment>
<gene>
    <name evidence="7 11" type="primary">panB</name>
    <name evidence="11" type="ORF">IAA86_02245</name>
</gene>
<evidence type="ECO:0000256" key="3">
    <source>
        <dbReference type="ARBA" id="ARBA00011424"/>
    </source>
</evidence>
<evidence type="ECO:0000256" key="5">
    <source>
        <dbReference type="ARBA" id="ARBA00022679"/>
    </source>
</evidence>
<dbReference type="Gene3D" id="3.20.20.60">
    <property type="entry name" value="Phosphoenolpyruvate-binding domains"/>
    <property type="match status" value="1"/>
</dbReference>
<dbReference type="GO" id="GO:0015940">
    <property type="term" value="P:pantothenate biosynthetic process"/>
    <property type="evidence" value="ECO:0007669"/>
    <property type="project" value="UniProtKB-UniRule"/>
</dbReference>
<dbReference type="GO" id="GO:0000287">
    <property type="term" value="F:magnesium ion binding"/>
    <property type="evidence" value="ECO:0007669"/>
    <property type="project" value="TreeGrafter"/>
</dbReference>
<evidence type="ECO:0000256" key="6">
    <source>
        <dbReference type="ARBA" id="ARBA00056497"/>
    </source>
</evidence>
<dbReference type="HAMAP" id="MF_00156">
    <property type="entry name" value="PanB"/>
    <property type="match status" value="1"/>
</dbReference>
<evidence type="ECO:0000256" key="1">
    <source>
        <dbReference type="ARBA" id="ARBA00005033"/>
    </source>
</evidence>
<evidence type="ECO:0000313" key="11">
    <source>
        <dbReference type="EMBL" id="HIS73823.1"/>
    </source>
</evidence>
<feature type="binding site" evidence="7 10">
    <location>
        <position position="44"/>
    </location>
    <ligand>
        <name>Mg(2+)</name>
        <dbReference type="ChEBI" id="CHEBI:18420"/>
    </ligand>
</feature>
<feature type="binding site" evidence="7 9">
    <location>
        <begin position="44"/>
        <end position="45"/>
    </location>
    <ligand>
        <name>3-methyl-2-oxobutanoate</name>
        <dbReference type="ChEBI" id="CHEBI:11851"/>
    </ligand>
</feature>
<dbReference type="Pfam" id="PF02548">
    <property type="entry name" value="Pantoate_transf"/>
    <property type="match status" value="1"/>
</dbReference>
<comment type="cofactor">
    <cofactor evidence="7 10">
        <name>Mg(2+)</name>
        <dbReference type="ChEBI" id="CHEBI:18420"/>
    </cofactor>
    <text evidence="7 10">Binds 1 Mg(2+) ion per subunit.</text>
</comment>
<feature type="binding site" evidence="7 10">
    <location>
        <position position="114"/>
    </location>
    <ligand>
        <name>Mg(2+)</name>
        <dbReference type="ChEBI" id="CHEBI:18420"/>
    </ligand>
</feature>
<keyword evidence="5 7" id="KW-0808">Transferase</keyword>
<evidence type="ECO:0000256" key="9">
    <source>
        <dbReference type="PIRSR" id="PIRSR000388-2"/>
    </source>
</evidence>
<evidence type="ECO:0000256" key="4">
    <source>
        <dbReference type="ARBA" id="ARBA00022655"/>
    </source>
</evidence>
<dbReference type="Proteomes" id="UP000886865">
    <property type="component" value="Unassembled WGS sequence"/>
</dbReference>
<keyword evidence="7" id="KW-0963">Cytoplasm</keyword>
<dbReference type="InterPro" id="IPR003700">
    <property type="entry name" value="Pantoate_hydroxy_MeTrfase"/>
</dbReference>
<reference evidence="11" key="1">
    <citation type="submission" date="2020-10" db="EMBL/GenBank/DDBJ databases">
        <authorList>
            <person name="Gilroy R."/>
        </authorList>
    </citation>
    <scope>NUCLEOTIDE SEQUENCE</scope>
    <source>
        <strain evidence="11">CHK152-2871</strain>
    </source>
</reference>
<dbReference type="FunFam" id="3.20.20.60:FF:000003">
    <property type="entry name" value="3-methyl-2-oxobutanoate hydroxymethyltransferase"/>
    <property type="match status" value="1"/>
</dbReference>
<dbReference type="SUPFAM" id="SSF51621">
    <property type="entry name" value="Phosphoenolpyruvate/pyruvate domain"/>
    <property type="match status" value="1"/>
</dbReference>
<dbReference type="NCBIfam" id="NF001452">
    <property type="entry name" value="PRK00311.1"/>
    <property type="match status" value="1"/>
</dbReference>
<keyword evidence="7 10" id="KW-0479">Metal-binding</keyword>
<dbReference type="GO" id="GO:0003864">
    <property type="term" value="F:3-methyl-2-oxobutanoate hydroxymethyltransferase activity"/>
    <property type="evidence" value="ECO:0007669"/>
    <property type="project" value="UniProtKB-UniRule"/>
</dbReference>
<keyword evidence="7 10" id="KW-0460">Magnesium</keyword>
<comment type="function">
    <text evidence="6 7">Catalyzes the reversible reaction in which hydroxymethyl group from 5,10-methylenetetrahydrofolate is transferred onto alpha-ketoisovalerate to form ketopantoate.</text>
</comment>
<feature type="binding site" evidence="7 10">
    <location>
        <position position="83"/>
    </location>
    <ligand>
        <name>Mg(2+)</name>
        <dbReference type="ChEBI" id="CHEBI:18420"/>
    </ligand>
</feature>
<keyword evidence="4 7" id="KW-0566">Pantothenate biosynthesis</keyword>
<evidence type="ECO:0000256" key="10">
    <source>
        <dbReference type="PIRSR" id="PIRSR000388-3"/>
    </source>
</evidence>
<dbReference type="CDD" id="cd06557">
    <property type="entry name" value="KPHMT-like"/>
    <property type="match status" value="1"/>
</dbReference>
<dbReference type="AlphaFoldDB" id="A0A9D1JYA9"/>
<proteinExistence type="inferred from homology"/>
<protein>
    <recommendedName>
        <fullName evidence="7">3-methyl-2-oxobutanoate hydroxymethyltransferase</fullName>
        <ecNumber evidence="7">2.1.2.11</ecNumber>
    </recommendedName>
    <alternativeName>
        <fullName evidence="7">Ketopantoate hydroxymethyltransferase</fullName>
        <shortName evidence="7">KPHMT</shortName>
    </alternativeName>
</protein>
<dbReference type="PANTHER" id="PTHR20881">
    <property type="entry name" value="3-METHYL-2-OXOBUTANOATE HYDROXYMETHYLTRANSFERASE"/>
    <property type="match status" value="1"/>
</dbReference>
<accession>A0A9D1JYA9</accession>
<dbReference type="EC" id="2.1.2.11" evidence="7"/>
<evidence type="ECO:0000256" key="8">
    <source>
        <dbReference type="PIRSR" id="PIRSR000388-1"/>
    </source>
</evidence>
<comment type="catalytic activity">
    <reaction evidence="7">
        <text>(6R)-5,10-methylene-5,6,7,8-tetrahydrofolate + 3-methyl-2-oxobutanoate + H2O = 2-dehydropantoate + (6S)-5,6,7,8-tetrahydrofolate</text>
        <dbReference type="Rhea" id="RHEA:11824"/>
        <dbReference type="ChEBI" id="CHEBI:11561"/>
        <dbReference type="ChEBI" id="CHEBI:11851"/>
        <dbReference type="ChEBI" id="CHEBI:15377"/>
        <dbReference type="ChEBI" id="CHEBI:15636"/>
        <dbReference type="ChEBI" id="CHEBI:57453"/>
        <dbReference type="EC" id="2.1.2.11"/>
    </reaction>
</comment>
<evidence type="ECO:0000313" key="12">
    <source>
        <dbReference type="Proteomes" id="UP000886865"/>
    </source>
</evidence>
<comment type="pathway">
    <text evidence="1 7">Cofactor biosynthesis; (R)-pantothenate biosynthesis; (R)-pantoate from 3-methyl-2-oxobutanoate: step 1/2.</text>
</comment>
<evidence type="ECO:0000256" key="7">
    <source>
        <dbReference type="HAMAP-Rule" id="MF_00156"/>
    </source>
</evidence>
<feature type="binding site" evidence="7 9">
    <location>
        <position position="83"/>
    </location>
    <ligand>
        <name>3-methyl-2-oxobutanoate</name>
        <dbReference type="ChEBI" id="CHEBI:11851"/>
    </ligand>
</feature>
<feature type="binding site" evidence="7 9">
    <location>
        <position position="112"/>
    </location>
    <ligand>
        <name>3-methyl-2-oxobutanoate</name>
        <dbReference type="ChEBI" id="CHEBI:11851"/>
    </ligand>
</feature>
<dbReference type="NCBIfam" id="TIGR00222">
    <property type="entry name" value="panB"/>
    <property type="match status" value="1"/>
</dbReference>
<reference evidence="11" key="2">
    <citation type="journal article" date="2021" name="PeerJ">
        <title>Extensive microbial diversity within the chicken gut microbiome revealed by metagenomics and culture.</title>
        <authorList>
            <person name="Gilroy R."/>
            <person name="Ravi A."/>
            <person name="Getino M."/>
            <person name="Pursley I."/>
            <person name="Horton D.L."/>
            <person name="Alikhan N.F."/>
            <person name="Baker D."/>
            <person name="Gharbi K."/>
            <person name="Hall N."/>
            <person name="Watson M."/>
            <person name="Adriaenssens E.M."/>
            <person name="Foster-Nyarko E."/>
            <person name="Jarju S."/>
            <person name="Secka A."/>
            <person name="Antonio M."/>
            <person name="Oren A."/>
            <person name="Chaudhuri R.R."/>
            <person name="La Ragione R."/>
            <person name="Hildebrand F."/>
            <person name="Pallen M.J."/>
        </authorList>
    </citation>
    <scope>NUCLEOTIDE SEQUENCE</scope>
    <source>
        <strain evidence="11">CHK152-2871</strain>
    </source>
</reference>
<sequence>MRITAKKIIEHKNQGKKITALTAYDYSSAKYFDKAGVDIILVGDSLAQVALGYSSTTQVTLDEMLIFTQAVARGAKNALVVADMPFMSYQISIEEAVKNAGKFIQAGAQAVKIEGSNTHILEAIKHLTQNGIPVMGHLGFTPQYINTIGGHFVSAKDSQKTFEILNMAQSLERAGVFSIVLEMVPQESSKFITQRLNVPTIGIGAGKYCDGQILVSDDILGKYDEFCPKFARQYSSLKDIIFNVARAYCNDVENGNFPSIAESFTLDTNEAQKLENYSQD</sequence>
<dbReference type="InterPro" id="IPR015813">
    <property type="entry name" value="Pyrv/PenolPyrv_kinase-like_dom"/>
</dbReference>
<dbReference type="PANTHER" id="PTHR20881:SF0">
    <property type="entry name" value="3-METHYL-2-OXOBUTANOATE HYDROXYMETHYLTRANSFERASE"/>
    <property type="match status" value="1"/>
</dbReference>
<evidence type="ECO:0000256" key="2">
    <source>
        <dbReference type="ARBA" id="ARBA00008676"/>
    </source>
</evidence>
<dbReference type="GO" id="GO:0005737">
    <property type="term" value="C:cytoplasm"/>
    <property type="evidence" value="ECO:0007669"/>
    <property type="project" value="UniProtKB-SubCell"/>
</dbReference>
<comment type="caution">
    <text evidence="11">The sequence shown here is derived from an EMBL/GenBank/DDBJ whole genome shotgun (WGS) entry which is preliminary data.</text>
</comment>
<comment type="subunit">
    <text evidence="3 7">Homodecamer; pentamer of dimers.</text>
</comment>
<dbReference type="EMBL" id="DVJQ01000020">
    <property type="protein sequence ID" value="HIS73823.1"/>
    <property type="molecule type" value="Genomic_DNA"/>
</dbReference>
<feature type="active site" description="Proton acceptor" evidence="7 8">
    <location>
        <position position="182"/>
    </location>
</feature>
<organism evidence="11 12">
    <name type="scientific">Candidatus Galligastranaerophilus intestinavium</name>
    <dbReference type="NCBI Taxonomy" id="2840836"/>
    <lineage>
        <taxon>Bacteria</taxon>
        <taxon>Candidatus Galligastranaerophilus</taxon>
    </lineage>
</organism>
<dbReference type="InterPro" id="IPR040442">
    <property type="entry name" value="Pyrv_kinase-like_dom_sf"/>
</dbReference>
<dbReference type="PIRSF" id="PIRSF000388">
    <property type="entry name" value="Pantoate_hydroxy_MeTrfase"/>
    <property type="match status" value="1"/>
</dbReference>
<name>A0A9D1JYA9_9BACT</name>